<keyword evidence="4 7" id="KW-1133">Transmembrane helix</keyword>
<evidence type="ECO:0000256" key="5">
    <source>
        <dbReference type="ARBA" id="ARBA00023136"/>
    </source>
</evidence>
<dbReference type="Pfam" id="PF01943">
    <property type="entry name" value="Polysacc_synt"/>
    <property type="match status" value="1"/>
</dbReference>
<feature type="transmembrane region" description="Helical" evidence="7">
    <location>
        <begin position="255"/>
        <end position="277"/>
    </location>
</feature>
<sequence length="521" mass="55426">MDAPAPLPHRQPRGALGKHRRRRPALVCQDAGTQRAPAAVSAVPPRAGVAAGRLAARMGQAARPLDRPLRRRVRRVCAAGRAGRESVPMSDALPQTALRGRWRAQLAMLEQRFKLLTFVNTMVPTMAALGLQFVTFAITARGLGVEQFGRYTGLLAIVGVGVELVGLGGADLLVRAVARDRTRFRGYYGNMLMLIGLTLPLVVALGVAVATGAMHSTVAVTLIVAALAAEIGVARMSASLELVMVAHGHNARAGVVRMTTVLVRLVLALGFFVGLGYSDLDQWIWVVFAQAVVMMGCYAWLGARQYGRPLWQVVRSELYTGSMFCVTQTARSAQSNLDRMVLSRYADDTVLGLYGAASRFLQLGMFPVQVITRIIYPKYFVHGADGIAASRRYALRMTPLLLATGVASGLLVAAAALLAPHVLGRAYDGTVQITVALALSLPLVAVQYPAADALTGAGRQGLRALIYTLASIGFGFVLLAGTRWGGVNGLILAYLLGHLGLALVLWSAAFLCRDAPGAQPT</sequence>
<evidence type="ECO:0000313" key="9">
    <source>
        <dbReference type="Proteomes" id="UP000481037"/>
    </source>
</evidence>
<keyword evidence="2" id="KW-1003">Cell membrane</keyword>
<reference evidence="8 9" key="1">
    <citation type="submission" date="2019-11" db="EMBL/GenBank/DDBJ databases">
        <title>Novel species isolated from a subtropical stream in China.</title>
        <authorList>
            <person name="Lu H."/>
        </authorList>
    </citation>
    <scope>NUCLEOTIDE SEQUENCE [LARGE SCALE GENOMIC DNA]</scope>
    <source>
        <strain evidence="8 9">FT25W</strain>
    </source>
</reference>
<accession>A0A6L5QMJ0</accession>
<protein>
    <submittedName>
        <fullName evidence="8">Oligosaccharide flippase family protein</fullName>
    </submittedName>
</protein>
<name>A0A6L5QMJ0_9BURK</name>
<dbReference type="GO" id="GO:0005886">
    <property type="term" value="C:plasma membrane"/>
    <property type="evidence" value="ECO:0007669"/>
    <property type="project" value="UniProtKB-SubCell"/>
</dbReference>
<feature type="transmembrane region" description="Helical" evidence="7">
    <location>
        <begin position="115"/>
        <end position="139"/>
    </location>
</feature>
<keyword evidence="5 7" id="KW-0472">Membrane</keyword>
<feature type="transmembrane region" description="Helical" evidence="7">
    <location>
        <begin position="213"/>
        <end position="234"/>
    </location>
</feature>
<proteinExistence type="predicted"/>
<feature type="transmembrane region" description="Helical" evidence="7">
    <location>
        <begin position="462"/>
        <end position="485"/>
    </location>
</feature>
<evidence type="ECO:0000256" key="2">
    <source>
        <dbReference type="ARBA" id="ARBA00022475"/>
    </source>
</evidence>
<dbReference type="AlphaFoldDB" id="A0A6L5QMJ0"/>
<feature type="transmembrane region" description="Helical" evidence="7">
    <location>
        <begin position="491"/>
        <end position="512"/>
    </location>
</feature>
<evidence type="ECO:0000256" key="4">
    <source>
        <dbReference type="ARBA" id="ARBA00022989"/>
    </source>
</evidence>
<feature type="transmembrane region" description="Helical" evidence="7">
    <location>
        <begin position="431"/>
        <end position="450"/>
    </location>
</feature>
<dbReference type="PANTHER" id="PTHR30250">
    <property type="entry name" value="PST FAMILY PREDICTED COLANIC ACID TRANSPORTER"/>
    <property type="match status" value="1"/>
</dbReference>
<feature type="transmembrane region" description="Helical" evidence="7">
    <location>
        <begin position="400"/>
        <end position="419"/>
    </location>
</feature>
<dbReference type="PANTHER" id="PTHR30250:SF11">
    <property type="entry name" value="O-ANTIGEN TRANSPORTER-RELATED"/>
    <property type="match status" value="1"/>
</dbReference>
<dbReference type="InterPro" id="IPR002797">
    <property type="entry name" value="Polysacc_synth"/>
</dbReference>
<comment type="caution">
    <text evidence="8">The sequence shown here is derived from an EMBL/GenBank/DDBJ whole genome shotgun (WGS) entry which is preliminary data.</text>
</comment>
<keyword evidence="9" id="KW-1185">Reference proteome</keyword>
<organism evidence="8 9">
    <name type="scientific">Duganella alba</name>
    <dbReference type="NCBI Taxonomy" id="2666081"/>
    <lineage>
        <taxon>Bacteria</taxon>
        <taxon>Pseudomonadati</taxon>
        <taxon>Pseudomonadota</taxon>
        <taxon>Betaproteobacteria</taxon>
        <taxon>Burkholderiales</taxon>
        <taxon>Oxalobacteraceae</taxon>
        <taxon>Telluria group</taxon>
        <taxon>Duganella</taxon>
    </lineage>
</organism>
<feature type="compositionally biased region" description="Basic residues" evidence="6">
    <location>
        <begin position="10"/>
        <end position="23"/>
    </location>
</feature>
<dbReference type="EMBL" id="WKJM01000027">
    <property type="protein sequence ID" value="MRX10990.1"/>
    <property type="molecule type" value="Genomic_DNA"/>
</dbReference>
<comment type="subcellular location">
    <subcellularLocation>
        <location evidence="1">Cell membrane</location>
        <topology evidence="1">Multi-pass membrane protein</topology>
    </subcellularLocation>
</comment>
<evidence type="ECO:0000256" key="3">
    <source>
        <dbReference type="ARBA" id="ARBA00022692"/>
    </source>
</evidence>
<evidence type="ECO:0000256" key="7">
    <source>
        <dbReference type="SAM" id="Phobius"/>
    </source>
</evidence>
<dbReference type="InterPro" id="IPR050833">
    <property type="entry name" value="Poly_Biosynth_Transport"/>
</dbReference>
<evidence type="ECO:0000313" key="8">
    <source>
        <dbReference type="EMBL" id="MRX10990.1"/>
    </source>
</evidence>
<evidence type="ECO:0000256" key="1">
    <source>
        <dbReference type="ARBA" id="ARBA00004651"/>
    </source>
</evidence>
<gene>
    <name evidence="8" type="ORF">GJ697_24510</name>
</gene>
<feature type="transmembrane region" description="Helical" evidence="7">
    <location>
        <begin position="186"/>
        <end position="207"/>
    </location>
</feature>
<dbReference type="Proteomes" id="UP000481037">
    <property type="component" value="Unassembled WGS sequence"/>
</dbReference>
<feature type="region of interest" description="Disordered" evidence="6">
    <location>
        <begin position="1"/>
        <end position="23"/>
    </location>
</feature>
<feature type="transmembrane region" description="Helical" evidence="7">
    <location>
        <begin position="283"/>
        <end position="301"/>
    </location>
</feature>
<keyword evidence="3 7" id="KW-0812">Transmembrane</keyword>
<evidence type="ECO:0000256" key="6">
    <source>
        <dbReference type="SAM" id="MobiDB-lite"/>
    </source>
</evidence>
<feature type="transmembrane region" description="Helical" evidence="7">
    <location>
        <begin position="151"/>
        <end position="174"/>
    </location>
</feature>